<organism evidence="1 4">
    <name type="scientific">Rotaria sordida</name>
    <dbReference type="NCBI Taxonomy" id="392033"/>
    <lineage>
        <taxon>Eukaryota</taxon>
        <taxon>Metazoa</taxon>
        <taxon>Spiralia</taxon>
        <taxon>Gnathifera</taxon>
        <taxon>Rotifera</taxon>
        <taxon>Eurotatoria</taxon>
        <taxon>Bdelloidea</taxon>
        <taxon>Philodinida</taxon>
        <taxon>Philodinidae</taxon>
        <taxon>Rotaria</taxon>
    </lineage>
</organism>
<accession>A0A815I1Z0</accession>
<reference evidence="1" key="1">
    <citation type="submission" date="2021-02" db="EMBL/GenBank/DDBJ databases">
        <authorList>
            <person name="Nowell W R."/>
        </authorList>
    </citation>
    <scope>NUCLEOTIDE SEQUENCE</scope>
</reference>
<dbReference type="Proteomes" id="UP000663854">
    <property type="component" value="Unassembled WGS sequence"/>
</dbReference>
<dbReference type="EMBL" id="CAJNOH010004127">
    <property type="protein sequence ID" value="CAF1360397.1"/>
    <property type="molecule type" value="Genomic_DNA"/>
</dbReference>
<comment type="caution">
    <text evidence="1">The sequence shown here is derived from an EMBL/GenBank/DDBJ whole genome shotgun (WGS) entry which is preliminary data.</text>
</comment>
<dbReference type="Proteomes" id="UP000663889">
    <property type="component" value="Unassembled WGS sequence"/>
</dbReference>
<evidence type="ECO:0000313" key="2">
    <source>
        <dbReference type="EMBL" id="CAF1441408.1"/>
    </source>
</evidence>
<protein>
    <submittedName>
        <fullName evidence="1">Uncharacterized protein</fullName>
    </submittedName>
</protein>
<dbReference type="AlphaFoldDB" id="A0A815I1Z0"/>
<dbReference type="Proteomes" id="UP000663870">
    <property type="component" value="Unassembled WGS sequence"/>
</dbReference>
<proteinExistence type="predicted"/>
<gene>
    <name evidence="3" type="ORF">JXQ802_LOCUS48886</name>
    <name evidence="1" type="ORF">PYM288_LOCUS32848</name>
    <name evidence="2" type="ORF">SEV965_LOCUS33244</name>
</gene>
<evidence type="ECO:0000313" key="3">
    <source>
        <dbReference type="EMBL" id="CAF1606384.1"/>
    </source>
</evidence>
<dbReference type="EMBL" id="CAJNOL010005518">
    <property type="protein sequence ID" value="CAF1606384.1"/>
    <property type="molecule type" value="Genomic_DNA"/>
</dbReference>
<dbReference type="EMBL" id="CAJNOU010004435">
    <property type="protein sequence ID" value="CAF1441408.1"/>
    <property type="molecule type" value="Genomic_DNA"/>
</dbReference>
<evidence type="ECO:0000313" key="4">
    <source>
        <dbReference type="Proteomes" id="UP000663854"/>
    </source>
</evidence>
<name>A0A815I1Z0_9BILA</name>
<evidence type="ECO:0000313" key="5">
    <source>
        <dbReference type="Proteomes" id="UP000663870"/>
    </source>
</evidence>
<evidence type="ECO:0000313" key="1">
    <source>
        <dbReference type="EMBL" id="CAF1360397.1"/>
    </source>
</evidence>
<sequence length="134" mass="15597">MARVADSLLMNLYLNESDDGDHRPSKATSSIISLMENCAINDDTIISLLLSHHRQPDEIQQQAVRILANLCFNRLTAFRAFNDQIQTKKKEDIKEFIQLFCLEFSKMSLSFKGEKDWEFTQIFMTINMDMLKQD</sequence>
<keyword evidence="5" id="KW-1185">Reference proteome</keyword>